<keyword evidence="2" id="KW-0378">Hydrolase</keyword>
<proteinExistence type="predicted"/>
<evidence type="ECO:0000313" key="3">
    <source>
        <dbReference type="EMBL" id="CEJ09444.1"/>
    </source>
</evidence>
<dbReference type="PRINTS" id="PR00111">
    <property type="entry name" value="ABHYDROLASE"/>
</dbReference>
<reference evidence="3" key="1">
    <citation type="submission" date="2014-11" db="EMBL/GenBank/DDBJ databases">
        <authorList>
            <person name="Hornung B.V."/>
        </authorList>
    </citation>
    <scope>NUCLEOTIDE SEQUENCE</scope>
    <source>
        <strain evidence="3">INE</strain>
    </source>
</reference>
<dbReference type="InterPro" id="IPR029058">
    <property type="entry name" value="AB_hydrolase_fold"/>
</dbReference>
<dbReference type="EMBL" id="CDGJ01000132">
    <property type="protein sequence ID" value="CEJ09444.1"/>
    <property type="molecule type" value="Genomic_DNA"/>
</dbReference>
<evidence type="ECO:0000313" key="4">
    <source>
        <dbReference type="Proteomes" id="UP001071230"/>
    </source>
</evidence>
<evidence type="ECO:0000313" key="2">
    <source>
        <dbReference type="EMBL" id="CAA7600663.1"/>
    </source>
</evidence>
<keyword evidence="4" id="KW-1185">Reference proteome</keyword>
<sequence>MSFAEVSGERIHYEEAGKGAAGQPTVLFVHGAGGSSGTWKKQLAGLRGRHLVAVDLPGHGESGGEPQDEIAGYREFVRCFAQVLGLKRFVLAGHSMGGGIALDLALTYPETLAGIILVGSGARLKVSPAILEVLAEGKHPLGSVKYMYARNADEKILDEARKEMEQVSAQVFESDFQACNRFDVRERVASVGVPALILCGEDDLMTPVKFSRYLRDKMLSTTLILVPAAGHMVMSEQPQAVNRSIEDFLATL</sequence>
<dbReference type="Proteomes" id="UP001071230">
    <property type="component" value="Unassembled WGS sequence"/>
</dbReference>
<dbReference type="Gene3D" id="3.40.50.1820">
    <property type="entry name" value="alpha/beta hydrolase"/>
    <property type="match status" value="1"/>
</dbReference>
<dbReference type="InterPro" id="IPR000073">
    <property type="entry name" value="AB_hydrolase_1"/>
</dbReference>
<dbReference type="SUPFAM" id="SSF53474">
    <property type="entry name" value="alpha/beta-Hydrolases"/>
    <property type="match status" value="1"/>
</dbReference>
<evidence type="ECO:0000259" key="1">
    <source>
        <dbReference type="Pfam" id="PF12697"/>
    </source>
</evidence>
<gene>
    <name evidence="2" type="ORF">DEACI_1316</name>
    <name evidence="3" type="ORF">DEACI_3928</name>
</gene>
<name>A0A8S0VWB0_9FIRM</name>
<dbReference type="GO" id="GO:0016787">
    <property type="term" value="F:hydrolase activity"/>
    <property type="evidence" value="ECO:0007669"/>
    <property type="project" value="UniProtKB-KW"/>
</dbReference>
<organism evidence="2">
    <name type="scientific">Acididesulfobacillus acetoxydans</name>
    <dbReference type="NCBI Taxonomy" id="1561005"/>
    <lineage>
        <taxon>Bacteria</taxon>
        <taxon>Bacillati</taxon>
        <taxon>Bacillota</taxon>
        <taxon>Clostridia</taxon>
        <taxon>Eubacteriales</taxon>
        <taxon>Peptococcaceae</taxon>
        <taxon>Acididesulfobacillus</taxon>
    </lineage>
</organism>
<reference evidence="2" key="2">
    <citation type="submission" date="2020-01" db="EMBL/GenBank/DDBJ databases">
        <authorList>
            <person name="Hornung B."/>
        </authorList>
    </citation>
    <scope>NUCLEOTIDE SEQUENCE</scope>
    <source>
        <strain evidence="2">PacBioINE</strain>
    </source>
</reference>
<dbReference type="PANTHER" id="PTHR43798">
    <property type="entry name" value="MONOACYLGLYCEROL LIPASE"/>
    <property type="match status" value="1"/>
</dbReference>
<dbReference type="Pfam" id="PF12697">
    <property type="entry name" value="Abhydrolase_6"/>
    <property type="match status" value="1"/>
</dbReference>
<dbReference type="KEGG" id="aacx:DEACI_1316"/>
<protein>
    <submittedName>
        <fullName evidence="2">Alpha/beta hydrolase fold-1</fullName>
    </submittedName>
    <submittedName>
        <fullName evidence="3">Hydrolase, alpha/beta domain protein</fullName>
    </submittedName>
</protein>
<dbReference type="InterPro" id="IPR050266">
    <property type="entry name" value="AB_hydrolase_sf"/>
</dbReference>
<dbReference type="Proteomes" id="UP000836597">
    <property type="component" value="Chromosome"/>
</dbReference>
<dbReference type="EMBL" id="LR746496">
    <property type="protein sequence ID" value="CAA7600663.1"/>
    <property type="molecule type" value="Genomic_DNA"/>
</dbReference>
<accession>A0A8S0VWB0</accession>
<feature type="domain" description="AB hydrolase-1" evidence="1">
    <location>
        <begin position="26"/>
        <end position="242"/>
    </location>
</feature>
<dbReference type="AlphaFoldDB" id="A0A8S0VWB0"/>